<reference evidence="1 2" key="1">
    <citation type="journal article" date="2018" name="Biotechnol. Adv.">
        <title>Improved genomic resources and new bioinformatic workflow for the carcinogenic parasite Clonorchis sinensis: Biotechnological implications.</title>
        <authorList>
            <person name="Wang D."/>
            <person name="Korhonen P.K."/>
            <person name="Gasser R.B."/>
            <person name="Young N.D."/>
        </authorList>
    </citation>
    <scope>NUCLEOTIDE SEQUENCE [LARGE SCALE GENOMIC DNA]</scope>
    <source>
        <strain evidence="1">Cs-k2</strain>
    </source>
</reference>
<dbReference type="PANTHER" id="PTHR47188:SF1">
    <property type="entry name" value="PROTEIN TAR1"/>
    <property type="match status" value="1"/>
</dbReference>
<evidence type="ECO:0000313" key="2">
    <source>
        <dbReference type="Proteomes" id="UP000286415"/>
    </source>
</evidence>
<proteinExistence type="predicted"/>
<dbReference type="InterPro" id="IPR044792">
    <property type="entry name" value="TAR1"/>
</dbReference>
<dbReference type="OrthoDB" id="6252758at2759"/>
<dbReference type="AlphaFoldDB" id="A0A3R7D727"/>
<gene>
    <name evidence="1" type="ORF">CSKR_106695</name>
</gene>
<evidence type="ECO:0000313" key="1">
    <source>
        <dbReference type="EMBL" id="KAG5452269.1"/>
    </source>
</evidence>
<accession>A0A3R7D727</accession>
<sequence>MPVVVTALRKCTGKLARINSRRATLDKPRASTNLTKLKPHSPAKSTELTVQLHPFTSERFHALFTLSSKYFSTFPHGTCSLSDSCKKVLSFLPLHPNGPFTLFGPCQHYRTHCWTWNGAAPPRNDLNTTLPSDQLATGFGAGLFPVHSPLLRESLLVSFPPLSDMLKFSG</sequence>
<reference evidence="1 2" key="2">
    <citation type="journal article" date="2021" name="Genomics">
        <title>High-quality reference genome for Clonorchis sinensis.</title>
        <authorList>
            <person name="Young N.D."/>
            <person name="Stroehlein A.J."/>
            <person name="Kinkar L."/>
            <person name="Wang T."/>
            <person name="Sohn W.M."/>
            <person name="Chang B.C.H."/>
            <person name="Kaur P."/>
            <person name="Weisz D."/>
            <person name="Dudchenko O."/>
            <person name="Aiden E.L."/>
            <person name="Korhonen P.K."/>
            <person name="Gasser R.B."/>
        </authorList>
    </citation>
    <scope>NUCLEOTIDE SEQUENCE [LARGE SCALE GENOMIC DNA]</scope>
    <source>
        <strain evidence="1">Cs-k2</strain>
    </source>
</reference>
<dbReference type="EMBL" id="NIRI02000042">
    <property type="protein sequence ID" value="KAG5452269.1"/>
    <property type="molecule type" value="Genomic_DNA"/>
</dbReference>
<name>A0A3R7D727_CLOSI</name>
<keyword evidence="2" id="KW-1185">Reference proteome</keyword>
<organism evidence="1 2">
    <name type="scientific">Clonorchis sinensis</name>
    <name type="common">Chinese liver fluke</name>
    <dbReference type="NCBI Taxonomy" id="79923"/>
    <lineage>
        <taxon>Eukaryota</taxon>
        <taxon>Metazoa</taxon>
        <taxon>Spiralia</taxon>
        <taxon>Lophotrochozoa</taxon>
        <taxon>Platyhelminthes</taxon>
        <taxon>Trematoda</taxon>
        <taxon>Digenea</taxon>
        <taxon>Opisthorchiida</taxon>
        <taxon>Opisthorchiata</taxon>
        <taxon>Opisthorchiidae</taxon>
        <taxon>Clonorchis</taxon>
    </lineage>
</organism>
<dbReference type="Proteomes" id="UP000286415">
    <property type="component" value="Unassembled WGS sequence"/>
</dbReference>
<dbReference type="InParanoid" id="A0A3R7D727"/>
<dbReference type="GO" id="GO:0043457">
    <property type="term" value="P:regulation of cellular respiration"/>
    <property type="evidence" value="ECO:0007669"/>
    <property type="project" value="InterPro"/>
</dbReference>
<dbReference type="PANTHER" id="PTHR47188">
    <property type="entry name" value="PROTEIN TAR1"/>
    <property type="match status" value="1"/>
</dbReference>
<protein>
    <submittedName>
        <fullName evidence="1">Uncharacterized protein</fullName>
    </submittedName>
</protein>
<comment type="caution">
    <text evidence="1">The sequence shown here is derived from an EMBL/GenBank/DDBJ whole genome shotgun (WGS) entry which is preliminary data.</text>
</comment>
<dbReference type="STRING" id="79923.A0A3R7D727"/>